<protein>
    <recommendedName>
        <fullName evidence="3">DUF304 domain-containing protein</fullName>
    </recommendedName>
</protein>
<evidence type="ECO:0000313" key="2">
    <source>
        <dbReference type="EMBL" id="MPM13552.1"/>
    </source>
</evidence>
<dbReference type="EMBL" id="VSSQ01002136">
    <property type="protein sequence ID" value="MPM13552.1"/>
    <property type="molecule type" value="Genomic_DNA"/>
</dbReference>
<sequence length="187" mass="22215">MREQKYRKIYPREYSGYVLTTILWNIIIIFIITITATEPKANVKFNLEETITFSFVGFLILYGISMTINMTVTCFFLKYKKIYFEYSRDEVIFNGTFKRKSLKVQDINYITRSGYRNLLGYTHIKSNRGNLEGRSKRILFAMAWFSDRDIKNMIEFLLTHNKGIIVKGIYPSSYVVRSTLKQRKKEK</sequence>
<keyword evidence="1" id="KW-0472">Membrane</keyword>
<accession>A0A644XBH3</accession>
<evidence type="ECO:0008006" key="3">
    <source>
        <dbReference type="Google" id="ProtNLM"/>
    </source>
</evidence>
<feature type="transmembrane region" description="Helical" evidence="1">
    <location>
        <begin position="55"/>
        <end position="77"/>
    </location>
</feature>
<keyword evidence="1" id="KW-0812">Transmembrane</keyword>
<gene>
    <name evidence="2" type="ORF">SDC9_59909</name>
</gene>
<feature type="transmembrane region" description="Helical" evidence="1">
    <location>
        <begin position="14"/>
        <end position="35"/>
    </location>
</feature>
<reference evidence="2" key="1">
    <citation type="submission" date="2019-08" db="EMBL/GenBank/DDBJ databases">
        <authorList>
            <person name="Kucharzyk K."/>
            <person name="Murdoch R.W."/>
            <person name="Higgins S."/>
            <person name="Loffler F."/>
        </authorList>
    </citation>
    <scope>NUCLEOTIDE SEQUENCE</scope>
</reference>
<evidence type="ECO:0000256" key="1">
    <source>
        <dbReference type="SAM" id="Phobius"/>
    </source>
</evidence>
<proteinExistence type="predicted"/>
<comment type="caution">
    <text evidence="2">The sequence shown here is derived from an EMBL/GenBank/DDBJ whole genome shotgun (WGS) entry which is preliminary data.</text>
</comment>
<organism evidence="2">
    <name type="scientific">bioreactor metagenome</name>
    <dbReference type="NCBI Taxonomy" id="1076179"/>
    <lineage>
        <taxon>unclassified sequences</taxon>
        <taxon>metagenomes</taxon>
        <taxon>ecological metagenomes</taxon>
    </lineage>
</organism>
<name>A0A644XBH3_9ZZZZ</name>
<keyword evidence="1" id="KW-1133">Transmembrane helix</keyword>
<dbReference type="AlphaFoldDB" id="A0A644XBH3"/>